<evidence type="ECO:0000313" key="2">
    <source>
        <dbReference type="EMBL" id="GBN91562.1"/>
    </source>
</evidence>
<feature type="signal peptide" evidence="1">
    <location>
        <begin position="1"/>
        <end position="21"/>
    </location>
</feature>
<evidence type="ECO:0000256" key="1">
    <source>
        <dbReference type="SAM" id="SignalP"/>
    </source>
</evidence>
<proteinExistence type="predicted"/>
<keyword evidence="1" id="KW-0732">Signal</keyword>
<organism evidence="2 3">
    <name type="scientific">Araneus ventricosus</name>
    <name type="common">Orbweaver spider</name>
    <name type="synonym">Epeira ventricosa</name>
    <dbReference type="NCBI Taxonomy" id="182803"/>
    <lineage>
        <taxon>Eukaryota</taxon>
        <taxon>Metazoa</taxon>
        <taxon>Ecdysozoa</taxon>
        <taxon>Arthropoda</taxon>
        <taxon>Chelicerata</taxon>
        <taxon>Arachnida</taxon>
        <taxon>Araneae</taxon>
        <taxon>Araneomorphae</taxon>
        <taxon>Entelegynae</taxon>
        <taxon>Araneoidea</taxon>
        <taxon>Araneidae</taxon>
        <taxon>Araneus</taxon>
    </lineage>
</organism>
<name>A0A4Y2ST89_ARAVE</name>
<dbReference type="EMBL" id="BGPR01023944">
    <property type="protein sequence ID" value="GBN91562.1"/>
    <property type="molecule type" value="Genomic_DNA"/>
</dbReference>
<dbReference type="AlphaFoldDB" id="A0A4Y2ST89"/>
<gene>
    <name evidence="2" type="ORF">AVEN_141243_1</name>
</gene>
<protein>
    <submittedName>
        <fullName evidence="2">Uncharacterized protein</fullName>
    </submittedName>
</protein>
<comment type="caution">
    <text evidence="2">The sequence shown here is derived from an EMBL/GenBank/DDBJ whole genome shotgun (WGS) entry which is preliminary data.</text>
</comment>
<dbReference type="OrthoDB" id="6088000at2759"/>
<evidence type="ECO:0000313" key="3">
    <source>
        <dbReference type="Proteomes" id="UP000499080"/>
    </source>
</evidence>
<reference evidence="2 3" key="1">
    <citation type="journal article" date="2019" name="Sci. Rep.">
        <title>Orb-weaving spider Araneus ventricosus genome elucidates the spidroin gene catalogue.</title>
        <authorList>
            <person name="Kono N."/>
            <person name="Nakamura H."/>
            <person name="Ohtoshi R."/>
            <person name="Moran D.A.P."/>
            <person name="Shinohara A."/>
            <person name="Yoshida Y."/>
            <person name="Fujiwara M."/>
            <person name="Mori M."/>
            <person name="Tomita M."/>
            <person name="Arakawa K."/>
        </authorList>
    </citation>
    <scope>NUCLEOTIDE SEQUENCE [LARGE SCALE GENOMIC DNA]</scope>
</reference>
<sequence>MESKLSIAALCFLGLLVTVQEWSLGPENLAKYEKCWNYANCLSSGEAPQTINECIKILRPEENINFVLYRAWAFKSSFVYLGADSNTDIETGDRGCDHQQIKLSDQQTLGKIDEVIADVSTTKQLGRFS</sequence>
<feature type="chain" id="PRO_5021191098" evidence="1">
    <location>
        <begin position="22"/>
        <end position="129"/>
    </location>
</feature>
<accession>A0A4Y2ST89</accession>
<dbReference type="Proteomes" id="UP000499080">
    <property type="component" value="Unassembled WGS sequence"/>
</dbReference>
<keyword evidence="3" id="KW-1185">Reference proteome</keyword>